<name>A0A1B9NAG0_9MICO</name>
<dbReference type="InterPro" id="IPR008778">
    <property type="entry name" value="Pirin_C_dom"/>
</dbReference>
<keyword evidence="2" id="KW-0408">Iron</keyword>
<keyword evidence="2" id="KW-0479">Metal-binding</keyword>
<organism evidence="7 8">
    <name type="scientific">Microbacterium sediminis</name>
    <dbReference type="NCBI Taxonomy" id="904291"/>
    <lineage>
        <taxon>Bacteria</taxon>
        <taxon>Bacillati</taxon>
        <taxon>Actinomycetota</taxon>
        <taxon>Actinomycetes</taxon>
        <taxon>Micrococcales</taxon>
        <taxon>Microbacteriaceae</taxon>
        <taxon>Microbacterium</taxon>
    </lineage>
</organism>
<feature type="binding site" evidence="2">
    <location>
        <position position="75"/>
    </location>
    <ligand>
        <name>Fe cation</name>
        <dbReference type="ChEBI" id="CHEBI:24875"/>
    </ligand>
</feature>
<reference evidence="7 8" key="1">
    <citation type="submission" date="2016-05" db="EMBL/GenBank/DDBJ databases">
        <authorList>
            <person name="Lavstsen T."/>
            <person name="Jespersen J.S."/>
        </authorList>
    </citation>
    <scope>NUCLEOTIDE SEQUENCE [LARGE SCALE GENOMIC DNA]</scope>
    <source>
        <strain evidence="7 8">YLB-01</strain>
    </source>
</reference>
<feature type="binding site" evidence="2">
    <location>
        <position position="119"/>
    </location>
    <ligand>
        <name>Fe cation</name>
        <dbReference type="ChEBI" id="CHEBI:24875"/>
    </ligand>
</feature>
<evidence type="ECO:0000256" key="4">
    <source>
        <dbReference type="SAM" id="MobiDB-lite"/>
    </source>
</evidence>
<feature type="region of interest" description="Disordered" evidence="4">
    <location>
        <begin position="295"/>
        <end position="327"/>
    </location>
</feature>
<dbReference type="STRING" id="904291.A7J15_07895"/>
<dbReference type="PANTHER" id="PTHR13903">
    <property type="entry name" value="PIRIN-RELATED"/>
    <property type="match status" value="1"/>
</dbReference>
<dbReference type="InterPro" id="IPR011051">
    <property type="entry name" value="RmlC_Cupin_sf"/>
</dbReference>
<dbReference type="GO" id="GO:0046872">
    <property type="term" value="F:metal ion binding"/>
    <property type="evidence" value="ECO:0007669"/>
    <property type="project" value="UniProtKB-KW"/>
</dbReference>
<accession>A0A1B9NAG0</accession>
<dbReference type="CDD" id="cd02247">
    <property type="entry name" value="cupin_pirin_C"/>
    <property type="match status" value="1"/>
</dbReference>
<evidence type="ECO:0000256" key="1">
    <source>
        <dbReference type="ARBA" id="ARBA00008416"/>
    </source>
</evidence>
<evidence type="ECO:0000259" key="5">
    <source>
        <dbReference type="Pfam" id="PF02678"/>
    </source>
</evidence>
<dbReference type="InterPro" id="IPR014710">
    <property type="entry name" value="RmlC-like_jellyroll"/>
</dbReference>
<dbReference type="SUPFAM" id="SSF51182">
    <property type="entry name" value="RmlC-like cupins"/>
    <property type="match status" value="1"/>
</dbReference>
<dbReference type="InterPro" id="IPR012093">
    <property type="entry name" value="Pirin"/>
</dbReference>
<comment type="cofactor">
    <cofactor evidence="2">
        <name>Fe cation</name>
        <dbReference type="ChEBI" id="CHEBI:24875"/>
    </cofactor>
    <text evidence="2">Binds 1 Fe cation per subunit.</text>
</comment>
<dbReference type="EMBL" id="LXMD01000024">
    <property type="protein sequence ID" value="OCG73585.1"/>
    <property type="molecule type" value="Genomic_DNA"/>
</dbReference>
<evidence type="ECO:0000259" key="6">
    <source>
        <dbReference type="Pfam" id="PF05726"/>
    </source>
</evidence>
<feature type="binding site" evidence="2">
    <location>
        <position position="117"/>
    </location>
    <ligand>
        <name>Fe cation</name>
        <dbReference type="ChEBI" id="CHEBI:24875"/>
    </ligand>
</feature>
<keyword evidence="8" id="KW-1185">Reference proteome</keyword>
<feature type="domain" description="Pirin N-terminal" evidence="5">
    <location>
        <begin position="40"/>
        <end position="136"/>
    </location>
</feature>
<evidence type="ECO:0000256" key="2">
    <source>
        <dbReference type="PIRSR" id="PIRSR006232-1"/>
    </source>
</evidence>
<evidence type="ECO:0000313" key="7">
    <source>
        <dbReference type="EMBL" id="OCG73585.1"/>
    </source>
</evidence>
<dbReference type="Gene3D" id="2.60.120.10">
    <property type="entry name" value="Jelly Rolls"/>
    <property type="match status" value="2"/>
</dbReference>
<proteinExistence type="inferred from homology"/>
<comment type="caution">
    <text evidence="7">The sequence shown here is derived from an EMBL/GenBank/DDBJ whole genome shotgun (WGS) entry which is preliminary data.</text>
</comment>
<dbReference type="PANTHER" id="PTHR13903:SF8">
    <property type="entry name" value="PIRIN"/>
    <property type="match status" value="1"/>
</dbReference>
<feature type="compositionally biased region" description="Basic and acidic residues" evidence="4">
    <location>
        <begin position="295"/>
        <end position="310"/>
    </location>
</feature>
<dbReference type="RefSeq" id="WP_067026684.1">
    <property type="nucleotide sequence ID" value="NZ_JRNY01000005.1"/>
</dbReference>
<sequence length="327" mass="35654">MTRYDADTRVDGGSTSCDGPRTLLLEPRKVPLGGIRAMDVSRSLPQRDLPLVGAWCFLDRFGPQVAMMRVDPHPHIGLQTVTWPLVGEVHHRDAVGSDVVITRGQLNIMPAGAGISHSEYSVGDEPGPIDALQLWIALPEGARHQDPHFEQHRALPSARLTATEGAAPSVTVVVGSFAGVTSPAAVYTPIMGAEISLAPGSRVRLPFVPDWEYAIVHVDGDVTVHDGADGFPLQQLDLLYLGVHRDGIEVSSQGGAMIFLLGGEPFGEEIIMWWNFVGRSHEEIVEAREQWEAHDPRFGSVPGHDRDDRTPAPPLPNVRLTTRKRRV</sequence>
<dbReference type="Pfam" id="PF02678">
    <property type="entry name" value="Pirin"/>
    <property type="match status" value="1"/>
</dbReference>
<dbReference type="InterPro" id="IPR003829">
    <property type="entry name" value="Pirin_N_dom"/>
</dbReference>
<dbReference type="Pfam" id="PF05726">
    <property type="entry name" value="Pirin_C"/>
    <property type="match status" value="1"/>
</dbReference>
<dbReference type="AlphaFoldDB" id="A0A1B9NAG0"/>
<gene>
    <name evidence="7" type="ORF">A7J15_07895</name>
</gene>
<dbReference type="Proteomes" id="UP000093355">
    <property type="component" value="Unassembled WGS sequence"/>
</dbReference>
<protein>
    <submittedName>
        <fullName evidence="7">Pirin</fullName>
    </submittedName>
</protein>
<comment type="similarity">
    <text evidence="1 3">Belongs to the pirin family.</text>
</comment>
<dbReference type="PIRSF" id="PIRSF006232">
    <property type="entry name" value="Pirin"/>
    <property type="match status" value="1"/>
</dbReference>
<evidence type="ECO:0000256" key="3">
    <source>
        <dbReference type="RuleBase" id="RU003457"/>
    </source>
</evidence>
<feature type="domain" description="Pirin C-terminal" evidence="6">
    <location>
        <begin position="193"/>
        <end position="294"/>
    </location>
</feature>
<feature type="binding site" evidence="2">
    <location>
        <position position="73"/>
    </location>
    <ligand>
        <name>Fe cation</name>
        <dbReference type="ChEBI" id="CHEBI:24875"/>
    </ligand>
</feature>
<evidence type="ECO:0000313" key="8">
    <source>
        <dbReference type="Proteomes" id="UP000093355"/>
    </source>
</evidence>